<dbReference type="Pfam" id="PF07813">
    <property type="entry name" value="LTXXQ"/>
    <property type="match status" value="1"/>
</dbReference>
<dbReference type="GO" id="GO:0030288">
    <property type="term" value="C:outer membrane-bounded periplasmic space"/>
    <property type="evidence" value="ECO:0007669"/>
    <property type="project" value="TreeGrafter"/>
</dbReference>
<keyword evidence="3 6" id="KW-0732">Signal</keyword>
<dbReference type="GeneID" id="77304547"/>
<proteinExistence type="inferred from homology"/>
<protein>
    <submittedName>
        <fullName evidence="8">Periplasmic heavy metal sensor</fullName>
    </submittedName>
</protein>
<dbReference type="CDD" id="cd09916">
    <property type="entry name" value="CpxP_like"/>
    <property type="match status" value="1"/>
</dbReference>
<dbReference type="AlphaFoldDB" id="A0AAN1CSU7"/>
<keyword evidence="4" id="KW-0574">Periplasm</keyword>
<feature type="region of interest" description="Disordered" evidence="5">
    <location>
        <begin position="136"/>
        <end position="169"/>
    </location>
</feature>
<dbReference type="PIRSF" id="PIRSF034445">
    <property type="entry name" value="CpxP_Spy"/>
    <property type="match status" value="1"/>
</dbReference>
<accession>A0AAN1CSU7</accession>
<feature type="compositionally biased region" description="Basic and acidic residues" evidence="5">
    <location>
        <begin position="138"/>
        <end position="169"/>
    </location>
</feature>
<evidence type="ECO:0000313" key="7">
    <source>
        <dbReference type="EMBL" id="ANO33905.1"/>
    </source>
</evidence>
<dbReference type="Proteomes" id="UP000092018">
    <property type="component" value="Chromosome 1"/>
</dbReference>
<comment type="similarity">
    <text evidence="2">Belongs to the CpxP/Spy family.</text>
</comment>
<reference evidence="7 9" key="1">
    <citation type="submission" date="2016-06" db="EMBL/GenBank/DDBJ databases">
        <title>Adaptive Radiation by Waves of Gene Transfer Leads to Fine-Scale Resource Partitioning in Marine Microbes.</title>
        <authorList>
            <person name="Hehemann J.-H."/>
            <person name="Arevalo P."/>
            <person name="Datta M.S."/>
            <person name="Yu X."/>
            <person name="Corzett C."/>
            <person name="Henschel A."/>
            <person name="Preheim S.P."/>
            <person name="Timberlake S."/>
            <person name="Alm E.J."/>
            <person name="Polz M.F."/>
        </authorList>
    </citation>
    <scope>NUCLEOTIDE SEQUENCE [LARGE SCALE GENOMIC DNA]</scope>
    <source>
        <strain evidence="7 9">FF50</strain>
    </source>
</reference>
<reference evidence="8 10" key="2">
    <citation type="submission" date="2020-04" db="EMBL/GenBank/DDBJ databases">
        <title>WGS-Seq of Vibrio isolated by the O'Toole Lab.</title>
        <authorList>
            <person name="Mckone K.P."/>
            <person name="Whitaker R."/>
            <person name="Sevigney J.L."/>
            <person name="Herring J.B."/>
            <person name="O'Toole G."/>
        </authorList>
    </citation>
    <scope>NUCLEOTIDE SEQUENCE [LARGE SCALE GENOMIC DNA]</scope>
    <source>
        <strain evidence="8 10">BS_02</strain>
    </source>
</reference>
<organism evidence="7 9">
    <name type="scientific">Vibrio breoganii</name>
    <dbReference type="NCBI Taxonomy" id="553239"/>
    <lineage>
        <taxon>Bacteria</taxon>
        <taxon>Pseudomonadati</taxon>
        <taxon>Pseudomonadota</taxon>
        <taxon>Gammaproteobacteria</taxon>
        <taxon>Vibrionales</taxon>
        <taxon>Vibrionaceae</taxon>
        <taxon>Vibrio</taxon>
    </lineage>
</organism>
<evidence type="ECO:0000256" key="3">
    <source>
        <dbReference type="ARBA" id="ARBA00022729"/>
    </source>
</evidence>
<evidence type="ECO:0000313" key="9">
    <source>
        <dbReference type="Proteomes" id="UP000092018"/>
    </source>
</evidence>
<dbReference type="EMBL" id="JABCJR010000013">
    <property type="protein sequence ID" value="NMR69996.1"/>
    <property type="molecule type" value="Genomic_DNA"/>
</dbReference>
<dbReference type="PANTHER" id="PTHR38102:SF1">
    <property type="entry name" value="PERIPLASMIC CHAPERONE SPY"/>
    <property type="match status" value="1"/>
</dbReference>
<feature type="chain" id="PRO_5043030847" evidence="6">
    <location>
        <begin position="26"/>
        <end position="169"/>
    </location>
</feature>
<evidence type="ECO:0000256" key="6">
    <source>
        <dbReference type="SAM" id="SignalP"/>
    </source>
</evidence>
<sequence length="169" mass="19091">MAMNKKWLAVAMMVPLTLGSASVLANGHKGSEKGQKGGHSCMMPMDGKSAFRGLDLTDEQKAELKTIREDVRSSMKAKGDSKRQMMKEMKAQEQELVLAADFNEAEAQKLASSMVEERTAMQVEKMRTMHRMMSVLTDDQKQQLVEKRAERAEKCEQKMQKKMSKKDSE</sequence>
<feature type="signal peptide" evidence="6">
    <location>
        <begin position="1"/>
        <end position="25"/>
    </location>
</feature>
<comment type="subcellular location">
    <subcellularLocation>
        <location evidence="1">Periplasm</location>
    </subcellularLocation>
</comment>
<evidence type="ECO:0000256" key="2">
    <source>
        <dbReference type="ARBA" id="ARBA00008441"/>
    </source>
</evidence>
<dbReference type="InterPro" id="IPR052211">
    <property type="entry name" value="Cpx_auxiliary_protein"/>
</dbReference>
<dbReference type="RefSeq" id="WP_017027321.1">
    <property type="nucleotide sequence ID" value="NZ_AP024864.1"/>
</dbReference>
<keyword evidence="10" id="KW-1185">Reference proteome</keyword>
<evidence type="ECO:0000313" key="8">
    <source>
        <dbReference type="EMBL" id="NMR69996.1"/>
    </source>
</evidence>
<dbReference type="InterPro" id="IPR012899">
    <property type="entry name" value="LTXXQ"/>
</dbReference>
<dbReference type="KEGG" id="vbr:A6E01_12135"/>
<dbReference type="PANTHER" id="PTHR38102">
    <property type="entry name" value="PERIPLASMIC CHAPERONE SPY"/>
    <property type="match status" value="1"/>
</dbReference>
<dbReference type="Gene3D" id="1.20.120.1490">
    <property type="match status" value="1"/>
</dbReference>
<evidence type="ECO:0000313" key="10">
    <source>
        <dbReference type="Proteomes" id="UP000590068"/>
    </source>
</evidence>
<evidence type="ECO:0000256" key="5">
    <source>
        <dbReference type="SAM" id="MobiDB-lite"/>
    </source>
</evidence>
<gene>
    <name evidence="7" type="ORF">A6E01_12135</name>
    <name evidence="8" type="ORF">HJ568_08390</name>
</gene>
<evidence type="ECO:0000256" key="1">
    <source>
        <dbReference type="ARBA" id="ARBA00004418"/>
    </source>
</evidence>
<dbReference type="Proteomes" id="UP000590068">
    <property type="component" value="Unassembled WGS sequence"/>
</dbReference>
<dbReference type="GO" id="GO:0051082">
    <property type="term" value="F:unfolded protein binding"/>
    <property type="evidence" value="ECO:0007669"/>
    <property type="project" value="TreeGrafter"/>
</dbReference>
<dbReference type="EMBL" id="CP016177">
    <property type="protein sequence ID" value="ANO33905.1"/>
    <property type="molecule type" value="Genomic_DNA"/>
</dbReference>
<evidence type="ECO:0000256" key="4">
    <source>
        <dbReference type="ARBA" id="ARBA00022764"/>
    </source>
</evidence>
<name>A0AAN1CSU7_9VIBR</name>